<evidence type="ECO:0000313" key="2">
    <source>
        <dbReference type="EMBL" id="OIQ97221.1"/>
    </source>
</evidence>
<proteinExistence type="predicted"/>
<reference evidence="2" key="1">
    <citation type="submission" date="2016-10" db="EMBL/GenBank/DDBJ databases">
        <title>Sequence of Gallionella enrichment culture.</title>
        <authorList>
            <person name="Poehlein A."/>
            <person name="Muehling M."/>
            <person name="Daniel R."/>
        </authorList>
    </citation>
    <scope>NUCLEOTIDE SEQUENCE</scope>
</reference>
<dbReference type="Pfam" id="PF22479">
    <property type="entry name" value="Pam3_gp18"/>
    <property type="match status" value="1"/>
</dbReference>
<dbReference type="InterPro" id="IPR054252">
    <property type="entry name" value="Pam3_gp18"/>
</dbReference>
<dbReference type="AlphaFoldDB" id="A0A1J5SAF6"/>
<accession>A0A1J5SAF6</accession>
<name>A0A1J5SAF6_9ZZZZ</name>
<gene>
    <name evidence="2" type="ORF">GALL_207750</name>
</gene>
<dbReference type="PROSITE" id="PS51257">
    <property type="entry name" value="PROKAR_LIPOPROTEIN"/>
    <property type="match status" value="1"/>
</dbReference>
<organism evidence="2">
    <name type="scientific">mine drainage metagenome</name>
    <dbReference type="NCBI Taxonomy" id="410659"/>
    <lineage>
        <taxon>unclassified sequences</taxon>
        <taxon>metagenomes</taxon>
        <taxon>ecological metagenomes</taxon>
    </lineage>
</organism>
<dbReference type="EMBL" id="MLJW01000136">
    <property type="protein sequence ID" value="OIQ97221.1"/>
    <property type="molecule type" value="Genomic_DNA"/>
</dbReference>
<sequence>MRQIPLSDSANQSLSIMLGGQACVINLYTAGCYGMFCDLYVSDVLLLGGVVCQNLNRMVRDAWLGFAGDLVFQDTQGAADPASPGLGTRFLLWYLEAADVAALP</sequence>
<evidence type="ECO:0000259" key="1">
    <source>
        <dbReference type="Pfam" id="PF22479"/>
    </source>
</evidence>
<comment type="caution">
    <text evidence="2">The sequence shown here is derived from an EMBL/GenBank/DDBJ whole genome shotgun (WGS) entry which is preliminary data.</text>
</comment>
<protein>
    <recommendedName>
        <fullName evidence="1">Cyanophage baseplate Pam3 plug gp18 domain-containing protein</fullName>
    </recommendedName>
</protein>
<feature type="domain" description="Cyanophage baseplate Pam3 plug gp18" evidence="1">
    <location>
        <begin position="1"/>
        <end position="96"/>
    </location>
</feature>